<keyword evidence="5" id="KW-1185">Reference proteome</keyword>
<reference evidence="3 5" key="1">
    <citation type="journal article" date="2012" name="Nature">
        <title>Algal genomes reveal evolutionary mosaicism and the fate of nucleomorphs.</title>
        <authorList>
            <consortium name="DOE Joint Genome Institute"/>
            <person name="Curtis B.A."/>
            <person name="Tanifuji G."/>
            <person name="Burki F."/>
            <person name="Gruber A."/>
            <person name="Irimia M."/>
            <person name="Maruyama S."/>
            <person name="Arias M.C."/>
            <person name="Ball S.G."/>
            <person name="Gile G.H."/>
            <person name="Hirakawa Y."/>
            <person name="Hopkins J.F."/>
            <person name="Kuo A."/>
            <person name="Rensing S.A."/>
            <person name="Schmutz J."/>
            <person name="Symeonidi A."/>
            <person name="Elias M."/>
            <person name="Eveleigh R.J."/>
            <person name="Herman E.K."/>
            <person name="Klute M.J."/>
            <person name="Nakayama T."/>
            <person name="Obornik M."/>
            <person name="Reyes-Prieto A."/>
            <person name="Armbrust E.V."/>
            <person name="Aves S.J."/>
            <person name="Beiko R.G."/>
            <person name="Coutinho P."/>
            <person name="Dacks J.B."/>
            <person name="Durnford D.G."/>
            <person name="Fast N.M."/>
            <person name="Green B.R."/>
            <person name="Grisdale C.J."/>
            <person name="Hempel F."/>
            <person name="Henrissat B."/>
            <person name="Hoppner M.P."/>
            <person name="Ishida K."/>
            <person name="Kim E."/>
            <person name="Koreny L."/>
            <person name="Kroth P.G."/>
            <person name="Liu Y."/>
            <person name="Malik S.B."/>
            <person name="Maier U.G."/>
            <person name="McRose D."/>
            <person name="Mock T."/>
            <person name="Neilson J.A."/>
            <person name="Onodera N.T."/>
            <person name="Poole A.M."/>
            <person name="Pritham E.J."/>
            <person name="Richards T.A."/>
            <person name="Rocap G."/>
            <person name="Roy S.W."/>
            <person name="Sarai C."/>
            <person name="Schaack S."/>
            <person name="Shirato S."/>
            <person name="Slamovits C.H."/>
            <person name="Spencer D.F."/>
            <person name="Suzuki S."/>
            <person name="Worden A.Z."/>
            <person name="Zauner S."/>
            <person name="Barry K."/>
            <person name="Bell C."/>
            <person name="Bharti A.K."/>
            <person name="Crow J.A."/>
            <person name="Grimwood J."/>
            <person name="Kramer R."/>
            <person name="Lindquist E."/>
            <person name="Lucas S."/>
            <person name="Salamov A."/>
            <person name="McFadden G.I."/>
            <person name="Lane C.E."/>
            <person name="Keeling P.J."/>
            <person name="Gray M.W."/>
            <person name="Grigoriev I.V."/>
            <person name="Archibald J.M."/>
        </authorList>
    </citation>
    <scope>NUCLEOTIDE SEQUENCE</scope>
    <source>
        <strain evidence="3 5">CCMP2712</strain>
    </source>
</reference>
<dbReference type="KEGG" id="gtt:GUITHDRAFT_149117"/>
<feature type="coiled-coil region" evidence="1">
    <location>
        <begin position="403"/>
        <end position="468"/>
    </location>
</feature>
<sequence length="536" mass="60618">MPHPPHDQLDLQDVSEESPNPVPPSWSNTMDKLHDFKDKRSSSDLTGIIDATTKALRAALFENEEIRARNAELEGRLAVCAGGADAEQIKVEEIESALSKASNALAARREEVLNLEEKLKQVEQSRAESVESELQMRAALNAYVKDPNDRSIVEQLQDRINQLALENIQVRGTCRHLEEEVESTREALEHVAKEKEELKLKFSEISVLGPGAGNPSSLALGGFGLETIQELSLPASESTTPDRKSPTPEGRGEQYSHMEAALSSLRSRLEHEERKNDDLTLALEQSKKENEGLLHECAMLRERAQSLASAHEEMRERLAMSSDSLTDSLRESNQLRRELEMERLKLLQMESQIRLLSSAVKQEGPVDARIKQERAMMHEALDKMRNHLSVALDAQRRDSGRELRALREELTQDILKMQIAKEKAEAKLAELQKRGMEGNLPQSMTNGHDSTDEEVKRLREELRHSQQQQQALADFWSLEKQRFTAMEEKMAMIQSMYPNVIETLEANSSYPMLRRSTGMFSPDLIASTMVQAERNK</sequence>
<accession>L1I780</accession>
<feature type="region of interest" description="Disordered" evidence="2">
    <location>
        <begin position="1"/>
        <end position="32"/>
    </location>
</feature>
<evidence type="ECO:0000313" key="4">
    <source>
        <dbReference type="EnsemblProtists" id="EKX31720"/>
    </source>
</evidence>
<reference evidence="4" key="3">
    <citation type="submission" date="2015-06" db="UniProtKB">
        <authorList>
            <consortium name="EnsemblProtists"/>
        </authorList>
    </citation>
    <scope>IDENTIFICATION</scope>
</reference>
<gene>
    <name evidence="3" type="ORF">GUITHDRAFT_149117</name>
</gene>
<protein>
    <submittedName>
        <fullName evidence="3 4">Uncharacterized protein</fullName>
    </submittedName>
</protein>
<evidence type="ECO:0000313" key="5">
    <source>
        <dbReference type="Proteomes" id="UP000011087"/>
    </source>
</evidence>
<dbReference type="GeneID" id="17288441"/>
<proteinExistence type="predicted"/>
<dbReference type="RefSeq" id="XP_005818700.1">
    <property type="nucleotide sequence ID" value="XM_005818643.1"/>
</dbReference>
<evidence type="ECO:0000256" key="1">
    <source>
        <dbReference type="SAM" id="Coils"/>
    </source>
</evidence>
<reference evidence="5" key="2">
    <citation type="submission" date="2012-11" db="EMBL/GenBank/DDBJ databases">
        <authorList>
            <person name="Kuo A."/>
            <person name="Curtis B.A."/>
            <person name="Tanifuji G."/>
            <person name="Burki F."/>
            <person name="Gruber A."/>
            <person name="Irimia M."/>
            <person name="Maruyama S."/>
            <person name="Arias M.C."/>
            <person name="Ball S.G."/>
            <person name="Gile G.H."/>
            <person name="Hirakawa Y."/>
            <person name="Hopkins J.F."/>
            <person name="Rensing S.A."/>
            <person name="Schmutz J."/>
            <person name="Symeonidi A."/>
            <person name="Elias M."/>
            <person name="Eveleigh R.J."/>
            <person name="Herman E.K."/>
            <person name="Klute M.J."/>
            <person name="Nakayama T."/>
            <person name="Obornik M."/>
            <person name="Reyes-Prieto A."/>
            <person name="Armbrust E.V."/>
            <person name="Aves S.J."/>
            <person name="Beiko R.G."/>
            <person name="Coutinho P."/>
            <person name="Dacks J.B."/>
            <person name="Durnford D.G."/>
            <person name="Fast N.M."/>
            <person name="Green B.R."/>
            <person name="Grisdale C."/>
            <person name="Hempe F."/>
            <person name="Henrissat B."/>
            <person name="Hoppner M.P."/>
            <person name="Ishida K.-I."/>
            <person name="Kim E."/>
            <person name="Koreny L."/>
            <person name="Kroth P.G."/>
            <person name="Liu Y."/>
            <person name="Malik S.-B."/>
            <person name="Maier U.G."/>
            <person name="McRose D."/>
            <person name="Mock T."/>
            <person name="Neilson J.A."/>
            <person name="Onodera N.T."/>
            <person name="Poole A.M."/>
            <person name="Pritham E.J."/>
            <person name="Richards T.A."/>
            <person name="Rocap G."/>
            <person name="Roy S.W."/>
            <person name="Sarai C."/>
            <person name="Schaack S."/>
            <person name="Shirato S."/>
            <person name="Slamovits C.H."/>
            <person name="Spencer D.F."/>
            <person name="Suzuki S."/>
            <person name="Worden A.Z."/>
            <person name="Zauner S."/>
            <person name="Barry K."/>
            <person name="Bell C."/>
            <person name="Bharti A.K."/>
            <person name="Crow J.A."/>
            <person name="Grimwood J."/>
            <person name="Kramer R."/>
            <person name="Lindquist E."/>
            <person name="Lucas S."/>
            <person name="Salamov A."/>
            <person name="McFadden G.I."/>
            <person name="Lane C.E."/>
            <person name="Keeling P.J."/>
            <person name="Gray M.W."/>
            <person name="Grigoriev I.V."/>
            <person name="Archibald J.M."/>
        </authorList>
    </citation>
    <scope>NUCLEOTIDE SEQUENCE</scope>
    <source>
        <strain evidence="5">CCMP2712</strain>
    </source>
</reference>
<dbReference type="AlphaFoldDB" id="L1I780"/>
<dbReference type="PaxDb" id="55529-EKX31720"/>
<dbReference type="EnsemblProtists" id="EKX31720">
    <property type="protein sequence ID" value="EKX31720"/>
    <property type="gene ID" value="GUITHDRAFT_149117"/>
</dbReference>
<feature type="region of interest" description="Disordered" evidence="2">
    <location>
        <begin position="232"/>
        <end position="256"/>
    </location>
</feature>
<dbReference type="EMBL" id="JH993243">
    <property type="protein sequence ID" value="EKX31720.1"/>
    <property type="molecule type" value="Genomic_DNA"/>
</dbReference>
<organism evidence="3">
    <name type="scientific">Guillardia theta (strain CCMP2712)</name>
    <name type="common">Cryptophyte</name>
    <dbReference type="NCBI Taxonomy" id="905079"/>
    <lineage>
        <taxon>Eukaryota</taxon>
        <taxon>Cryptophyceae</taxon>
        <taxon>Pyrenomonadales</taxon>
        <taxon>Geminigeraceae</taxon>
        <taxon>Guillardia</taxon>
    </lineage>
</organism>
<evidence type="ECO:0000313" key="3">
    <source>
        <dbReference type="EMBL" id="EKX31720.1"/>
    </source>
</evidence>
<dbReference type="Proteomes" id="UP000011087">
    <property type="component" value="Unassembled WGS sequence"/>
</dbReference>
<evidence type="ECO:0000256" key="2">
    <source>
        <dbReference type="SAM" id="MobiDB-lite"/>
    </source>
</evidence>
<feature type="compositionally biased region" description="Basic and acidic residues" evidence="2">
    <location>
        <begin position="240"/>
        <end position="256"/>
    </location>
</feature>
<keyword evidence="1" id="KW-0175">Coiled coil</keyword>
<name>L1I780_GUITC</name>
<dbReference type="HOGENOM" id="CLU_508520_0_0_1"/>
<feature type="coiled-coil region" evidence="1">
    <location>
        <begin position="56"/>
        <end position="201"/>
    </location>
</feature>